<dbReference type="RefSeq" id="XP_001447195.1">
    <property type="nucleotide sequence ID" value="XM_001447158.1"/>
</dbReference>
<name>A0D9T1_PARTE</name>
<dbReference type="OrthoDB" id="10408346at2759"/>
<sequence>MKGLNYKSTQTYSYEKSNEEMKRILEYDGLKNWQLNDDCKIVEYTIDHSMQMTLSLLIYLQEIKFIRLTIAQNIQLCLAILNKYQELQKQNIQHNYLSSDRILINLTDKQHQITIFPEKLVYTIHFLGYDCPFYERDNYKDSKKKDDQSIKEIIINIIQLSKKQKFD</sequence>
<dbReference type="GeneID" id="5032980"/>
<organism evidence="1 2">
    <name type="scientific">Paramecium tetraurelia</name>
    <dbReference type="NCBI Taxonomy" id="5888"/>
    <lineage>
        <taxon>Eukaryota</taxon>
        <taxon>Sar</taxon>
        <taxon>Alveolata</taxon>
        <taxon>Ciliophora</taxon>
        <taxon>Intramacronucleata</taxon>
        <taxon>Oligohymenophorea</taxon>
        <taxon>Peniculida</taxon>
        <taxon>Parameciidae</taxon>
        <taxon>Paramecium</taxon>
    </lineage>
</organism>
<dbReference type="EMBL" id="CT868341">
    <property type="protein sequence ID" value="CAK79798.1"/>
    <property type="molecule type" value="Genomic_DNA"/>
</dbReference>
<dbReference type="KEGG" id="ptm:GSPATT00014729001"/>
<dbReference type="HOGENOM" id="CLU_1597637_0_0_1"/>
<gene>
    <name evidence="1" type="ORF">GSPATT00014729001</name>
</gene>
<accession>A0D9T1</accession>
<reference evidence="1 2" key="1">
    <citation type="journal article" date="2006" name="Nature">
        <title>Global trends of whole-genome duplications revealed by the ciliate Paramecium tetraurelia.</title>
        <authorList>
            <consortium name="Genoscope"/>
            <person name="Aury J.-M."/>
            <person name="Jaillon O."/>
            <person name="Duret L."/>
            <person name="Noel B."/>
            <person name="Jubin C."/>
            <person name="Porcel B.M."/>
            <person name="Segurens B."/>
            <person name="Daubin V."/>
            <person name="Anthouard V."/>
            <person name="Aiach N."/>
            <person name="Arnaiz O."/>
            <person name="Billaut A."/>
            <person name="Beisson J."/>
            <person name="Blanc I."/>
            <person name="Bouhouche K."/>
            <person name="Camara F."/>
            <person name="Duharcourt S."/>
            <person name="Guigo R."/>
            <person name="Gogendeau D."/>
            <person name="Katinka M."/>
            <person name="Keller A.-M."/>
            <person name="Kissmehl R."/>
            <person name="Klotz C."/>
            <person name="Koll F."/>
            <person name="Le Moue A."/>
            <person name="Lepere C."/>
            <person name="Malinsky S."/>
            <person name="Nowacki M."/>
            <person name="Nowak J.K."/>
            <person name="Plattner H."/>
            <person name="Poulain J."/>
            <person name="Ruiz F."/>
            <person name="Serrano V."/>
            <person name="Zagulski M."/>
            <person name="Dessen P."/>
            <person name="Betermier M."/>
            <person name="Weissenbach J."/>
            <person name="Scarpelli C."/>
            <person name="Schachter V."/>
            <person name="Sperling L."/>
            <person name="Meyer E."/>
            <person name="Cohen J."/>
            <person name="Wincker P."/>
        </authorList>
    </citation>
    <scope>NUCLEOTIDE SEQUENCE [LARGE SCALE GENOMIC DNA]</scope>
    <source>
        <strain evidence="1 2">Stock d4-2</strain>
    </source>
</reference>
<evidence type="ECO:0000313" key="2">
    <source>
        <dbReference type="Proteomes" id="UP000000600"/>
    </source>
</evidence>
<dbReference type="AlphaFoldDB" id="A0D9T1"/>
<evidence type="ECO:0008006" key="3">
    <source>
        <dbReference type="Google" id="ProtNLM"/>
    </source>
</evidence>
<dbReference type="Proteomes" id="UP000000600">
    <property type="component" value="Unassembled WGS sequence"/>
</dbReference>
<evidence type="ECO:0000313" key="1">
    <source>
        <dbReference type="EMBL" id="CAK79798.1"/>
    </source>
</evidence>
<proteinExistence type="predicted"/>
<keyword evidence="2" id="KW-1185">Reference proteome</keyword>
<protein>
    <recommendedName>
        <fullName evidence="3">Protein kinase domain-containing protein</fullName>
    </recommendedName>
</protein>
<dbReference type="InParanoid" id="A0D9T1"/>